<keyword evidence="2" id="KW-0732">Signal</keyword>
<dbReference type="InterPro" id="IPR011659">
    <property type="entry name" value="WD40"/>
</dbReference>
<feature type="repeat" description="TPR" evidence="1">
    <location>
        <begin position="88"/>
        <end position="121"/>
    </location>
</feature>
<dbReference type="Gene3D" id="1.25.40.10">
    <property type="entry name" value="Tetratricopeptide repeat domain"/>
    <property type="match status" value="1"/>
</dbReference>
<evidence type="ECO:0000256" key="1">
    <source>
        <dbReference type="PROSITE-ProRule" id="PRU00339"/>
    </source>
</evidence>
<dbReference type="PROSITE" id="PS50005">
    <property type="entry name" value="TPR"/>
    <property type="match status" value="1"/>
</dbReference>
<evidence type="ECO:0000313" key="3">
    <source>
        <dbReference type="EMBL" id="MCP9611154.1"/>
    </source>
</evidence>
<dbReference type="SUPFAM" id="SSF48452">
    <property type="entry name" value="TPR-like"/>
    <property type="match status" value="1"/>
</dbReference>
<dbReference type="Pfam" id="PF07676">
    <property type="entry name" value="PD40"/>
    <property type="match status" value="1"/>
</dbReference>
<comment type="caution">
    <text evidence="3">The sequence shown here is derived from an EMBL/GenBank/DDBJ whole genome shotgun (WGS) entry which is preliminary data.</text>
</comment>
<evidence type="ECO:0000256" key="2">
    <source>
        <dbReference type="SAM" id="SignalP"/>
    </source>
</evidence>
<dbReference type="EMBL" id="JANDHW010000003">
    <property type="protein sequence ID" value="MCP9611154.1"/>
    <property type="molecule type" value="Genomic_DNA"/>
</dbReference>
<keyword evidence="4" id="KW-1185">Reference proteome</keyword>
<gene>
    <name evidence="3" type="ORF">NMU02_03495</name>
</gene>
<organism evidence="3 4">
    <name type="scientific">Coprobacter tertius</name>
    <dbReference type="NCBI Taxonomy" id="2944915"/>
    <lineage>
        <taxon>Bacteria</taxon>
        <taxon>Pseudomonadati</taxon>
        <taxon>Bacteroidota</taxon>
        <taxon>Bacteroidia</taxon>
        <taxon>Bacteroidales</taxon>
        <taxon>Barnesiellaceae</taxon>
        <taxon>Coprobacter</taxon>
    </lineage>
</organism>
<dbReference type="RefSeq" id="WP_255025842.1">
    <property type="nucleotide sequence ID" value="NZ_JANDHW010000003.1"/>
</dbReference>
<dbReference type="Proteomes" id="UP001205603">
    <property type="component" value="Unassembled WGS sequence"/>
</dbReference>
<sequence length="483" mass="56056">MSKKYLRSVFFVFCLLSSPVMMGQSQEEARALYKEGKYAEAKPIFESLIKRNPSNASLNQWYGVCLYETGYYDQSEKYLKLAASKKIQDAYLYLGNLYFRQYRFKDALDNYEKYQDALRRSKGTGTDISERMEQARKGEQMLRRVEKVQIIDSMIIDKPTFFSHYKLSPESGKLFDYNQFFGNNRACNNSVVYQNQRGDKILYGHKTAQNGYDLFSRSRLVNDSWGEEIPLSTNINTATDQNYPFVLSDGVTLYYASTGDESLGGYDIFVTRLNLNTGNYLDPENLGMPFNSPFNDYMMAIDEINNVGWFVSDRYQPEGKLVLYIFIPNSEKIVYQGEDEEMARRLGRITSIKDTWVKGTDYKQLLNKIFTTTNQVIKEPKNEFHFIINNQIVYTRLSDFESKQARDYFLKSQDLQKQITDTENKLASLRKSYVTESGNKNDITAQINTLETTLLKLYGQPESFEAKSRAEEINQLLKMQGNK</sequence>
<dbReference type="InterPro" id="IPR019734">
    <property type="entry name" value="TPR_rpt"/>
</dbReference>
<dbReference type="Pfam" id="PF14559">
    <property type="entry name" value="TPR_19"/>
    <property type="match status" value="1"/>
</dbReference>
<accession>A0ABT1MGI9</accession>
<reference evidence="3 4" key="1">
    <citation type="submission" date="2022-07" db="EMBL/GenBank/DDBJ databases">
        <title>Fecal culturing of patients with breast cancer.</title>
        <authorList>
            <person name="Teng N.M.Y."/>
            <person name="Kiu R."/>
            <person name="Evans R."/>
            <person name="Baker D.J."/>
            <person name="Zenner C."/>
            <person name="Robinson S.D."/>
            <person name="Hall L.J."/>
        </authorList>
    </citation>
    <scope>NUCLEOTIDE SEQUENCE [LARGE SCALE GENOMIC DNA]</scope>
    <source>
        <strain evidence="3 4">LH1063</strain>
    </source>
</reference>
<protein>
    <submittedName>
        <fullName evidence="3">Tetratricopeptide repeat protein</fullName>
    </submittedName>
</protein>
<feature type="chain" id="PRO_5045366734" evidence="2">
    <location>
        <begin position="23"/>
        <end position="483"/>
    </location>
</feature>
<feature type="signal peptide" evidence="2">
    <location>
        <begin position="1"/>
        <end position="22"/>
    </location>
</feature>
<proteinExistence type="predicted"/>
<name>A0ABT1MGI9_9BACT</name>
<keyword evidence="1" id="KW-0802">TPR repeat</keyword>
<dbReference type="InterPro" id="IPR011990">
    <property type="entry name" value="TPR-like_helical_dom_sf"/>
</dbReference>
<evidence type="ECO:0000313" key="4">
    <source>
        <dbReference type="Proteomes" id="UP001205603"/>
    </source>
</evidence>